<dbReference type="Gene3D" id="3.30.300.30">
    <property type="match status" value="1"/>
</dbReference>
<proteinExistence type="predicted"/>
<protein>
    <submittedName>
        <fullName evidence="3">Acyl-CoA ligase (AMP-forming), exosortase A system-associated</fullName>
    </submittedName>
</protein>
<evidence type="ECO:0000259" key="1">
    <source>
        <dbReference type="Pfam" id="PF00501"/>
    </source>
</evidence>
<dbReference type="PROSITE" id="PS00455">
    <property type="entry name" value="AMP_BINDING"/>
    <property type="match status" value="1"/>
</dbReference>
<dbReference type="InterPro" id="IPR042099">
    <property type="entry name" value="ANL_N_sf"/>
</dbReference>
<dbReference type="InterPro" id="IPR050237">
    <property type="entry name" value="ATP-dep_AMP-bd_enzyme"/>
</dbReference>
<dbReference type="GO" id="GO:0016878">
    <property type="term" value="F:acid-thiol ligase activity"/>
    <property type="evidence" value="ECO:0007669"/>
    <property type="project" value="UniProtKB-ARBA"/>
</dbReference>
<dbReference type="SUPFAM" id="SSF56801">
    <property type="entry name" value="Acetyl-CoA synthetase-like"/>
    <property type="match status" value="1"/>
</dbReference>
<dbReference type="InterPro" id="IPR020845">
    <property type="entry name" value="AMP-binding_CS"/>
</dbReference>
<feature type="domain" description="AMP-binding enzyme C-terminal" evidence="2">
    <location>
        <begin position="437"/>
        <end position="512"/>
    </location>
</feature>
<dbReference type="InterPro" id="IPR025110">
    <property type="entry name" value="AMP-bd_C"/>
</dbReference>
<comment type="caution">
    <text evidence="3">The sequence shown here is derived from an EMBL/GenBank/DDBJ whole genome shotgun (WGS) entry which is preliminary data.</text>
</comment>
<sequence>MAELLHDLIFESASRSPSQTALKYKSSTLTYAELAEQVEHLSRALIDIGVEKQDRIAIYLPKCLENVIAIFAASAAGAVFVPINPALKPHQVSHILLDSEAKVLITTQGKCRALNTALGYCVDLQSVILTDDVDSEDEEIHTQRLLAWDELIAASPVTVRVHRVIDSDMVSLIYTSGSTGDPKGVILSHRNMVTGAKSVAQYLNNSPSDRILAVLPLSFDYGMSQLTTAFLVGASVVLINYLLPMEVLNTLAQERITGLAAVPPLWNLLVELPWPGEAAANLRYITSSGGVVPVETTELLRQMLPKTEIYLMYGLTEAFRSTYLPPEQIEKRPTSIGKAIPNAEVLVLRSDGTPCAVDEPGELVHRGSLVAMGYWNDVEATEQRFRPIPNRVDAIPGEEIAVWSGDIVKMDSEGYLYFLRRDDELIKTMGYRVSPNEIEEIFYRSGLVSEVVALGIPHTTIGQSIVLVAIPKNGVEVTEKLLLDDCKQRLASYMMPAEIIFRSSLPTNQNGKVDRKQLALEVLESVSA</sequence>
<dbReference type="Pfam" id="PF00501">
    <property type="entry name" value="AMP-binding"/>
    <property type="match status" value="1"/>
</dbReference>
<dbReference type="InterPro" id="IPR045851">
    <property type="entry name" value="AMP-bd_C_sf"/>
</dbReference>
<organism evidence="3 4">
    <name type="scientific">Candidatus Thiodiazotropha taylori</name>
    <dbReference type="NCBI Taxonomy" id="2792791"/>
    <lineage>
        <taxon>Bacteria</taxon>
        <taxon>Pseudomonadati</taxon>
        <taxon>Pseudomonadota</taxon>
        <taxon>Gammaproteobacteria</taxon>
        <taxon>Chromatiales</taxon>
        <taxon>Sedimenticolaceae</taxon>
        <taxon>Candidatus Thiodiazotropha</taxon>
    </lineage>
</organism>
<evidence type="ECO:0000313" key="4">
    <source>
        <dbReference type="Proteomes" id="UP000770889"/>
    </source>
</evidence>
<keyword evidence="3" id="KW-0436">Ligase</keyword>
<dbReference type="NCBIfam" id="TIGR03098">
    <property type="entry name" value="ligase_PEP_1"/>
    <property type="match status" value="1"/>
</dbReference>
<name>A0A944M7F3_9GAMM</name>
<evidence type="ECO:0000259" key="2">
    <source>
        <dbReference type="Pfam" id="PF13193"/>
    </source>
</evidence>
<dbReference type="InterPro" id="IPR017529">
    <property type="entry name" value="AcylCoA_ligase_PEP_1"/>
</dbReference>
<dbReference type="Gene3D" id="3.40.50.12780">
    <property type="entry name" value="N-terminal domain of ligase-like"/>
    <property type="match status" value="1"/>
</dbReference>
<dbReference type="PANTHER" id="PTHR43767">
    <property type="entry name" value="LONG-CHAIN-FATTY-ACID--COA LIGASE"/>
    <property type="match status" value="1"/>
</dbReference>
<dbReference type="PANTHER" id="PTHR43767:SF1">
    <property type="entry name" value="NONRIBOSOMAL PEPTIDE SYNTHASE PES1 (EUROFUNG)-RELATED"/>
    <property type="match status" value="1"/>
</dbReference>
<dbReference type="InterPro" id="IPR000873">
    <property type="entry name" value="AMP-dep_synth/lig_dom"/>
</dbReference>
<reference evidence="3 4" key="1">
    <citation type="submission" date="2021-05" db="EMBL/GenBank/DDBJ databases">
        <title>Genetic and Functional Diversity in Clade A Lucinid endosymbionts from the Bahamas.</title>
        <authorList>
            <person name="Giani N.M."/>
            <person name="Engel A.S."/>
            <person name="Campbell B.J."/>
        </authorList>
    </citation>
    <scope>NUCLEOTIDE SEQUENCE [LARGE SCALE GENOMIC DNA]</scope>
    <source>
        <strain evidence="3">LUC16012Gg_MoonRockCtena</strain>
    </source>
</reference>
<dbReference type="Pfam" id="PF13193">
    <property type="entry name" value="AMP-binding_C"/>
    <property type="match status" value="1"/>
</dbReference>
<dbReference type="EMBL" id="JAHHGM010000004">
    <property type="protein sequence ID" value="MBT2988558.1"/>
    <property type="molecule type" value="Genomic_DNA"/>
</dbReference>
<feature type="domain" description="AMP-dependent synthetase/ligase" evidence="1">
    <location>
        <begin position="10"/>
        <end position="375"/>
    </location>
</feature>
<dbReference type="AlphaFoldDB" id="A0A944M7F3"/>
<dbReference type="Proteomes" id="UP000770889">
    <property type="component" value="Unassembled WGS sequence"/>
</dbReference>
<gene>
    <name evidence="3" type="ORF">KME65_06295</name>
</gene>
<accession>A0A944M7F3</accession>
<evidence type="ECO:0000313" key="3">
    <source>
        <dbReference type="EMBL" id="MBT2988558.1"/>
    </source>
</evidence>